<gene>
    <name evidence="2" type="ORF">KIH39_09275</name>
</gene>
<dbReference type="AlphaFoldDB" id="A0A8E6B9X1"/>
<keyword evidence="1" id="KW-1133">Transmembrane helix</keyword>
<keyword evidence="3" id="KW-1185">Reference proteome</keyword>
<dbReference type="InterPro" id="IPR011744">
    <property type="entry name" value="ATPase_gene1"/>
</dbReference>
<evidence type="ECO:0000313" key="2">
    <source>
        <dbReference type="EMBL" id="QVL34079.1"/>
    </source>
</evidence>
<organism evidence="2 3">
    <name type="scientific">Telmatocola sphagniphila</name>
    <dbReference type="NCBI Taxonomy" id="1123043"/>
    <lineage>
        <taxon>Bacteria</taxon>
        <taxon>Pseudomonadati</taxon>
        <taxon>Planctomycetota</taxon>
        <taxon>Planctomycetia</taxon>
        <taxon>Gemmatales</taxon>
        <taxon>Gemmataceae</taxon>
    </lineage>
</organism>
<dbReference type="Proteomes" id="UP000676194">
    <property type="component" value="Chromosome"/>
</dbReference>
<dbReference type="InterPro" id="IPR032820">
    <property type="entry name" value="ATPase_put"/>
</dbReference>
<accession>A0A8E6B9X1</accession>
<keyword evidence="1" id="KW-0472">Membrane</keyword>
<dbReference type="NCBIfam" id="TIGR02230">
    <property type="entry name" value="ATPase_gene1"/>
    <property type="match status" value="1"/>
</dbReference>
<evidence type="ECO:0000313" key="3">
    <source>
        <dbReference type="Proteomes" id="UP000676194"/>
    </source>
</evidence>
<dbReference type="RefSeq" id="WP_213499052.1">
    <property type="nucleotide sequence ID" value="NZ_CP074694.1"/>
</dbReference>
<dbReference type="EMBL" id="CP074694">
    <property type="protein sequence ID" value="QVL34079.1"/>
    <property type="molecule type" value="Genomic_DNA"/>
</dbReference>
<feature type="transmembrane region" description="Helical" evidence="1">
    <location>
        <begin position="35"/>
        <end position="63"/>
    </location>
</feature>
<proteinExistence type="predicted"/>
<protein>
    <submittedName>
        <fullName evidence="2">AtpZ/AtpI family protein</fullName>
    </submittedName>
</protein>
<dbReference type="KEGG" id="tsph:KIH39_09275"/>
<sequence length="106" mass="12092">MDEEPRGLEESKFSQKVAAEAARKLKAQADTTKTIWFGLGMSGLIGWSVMVPTLLGAALGLWLDKRYPSSYSWTLMLLLLGLIIGCWTSWHWIKSQFHQMHEENHE</sequence>
<reference evidence="2" key="1">
    <citation type="submission" date="2021-05" db="EMBL/GenBank/DDBJ databases">
        <title>Complete genome sequence of the cellulolytic planctomycete Telmatocola sphagniphila SP2T and characterization of the first cellulase from planctomycetes.</title>
        <authorList>
            <person name="Rakitin A.L."/>
            <person name="Beletsky A.V."/>
            <person name="Naumoff D.G."/>
            <person name="Kulichevskaya I.S."/>
            <person name="Mardanov A.V."/>
            <person name="Ravin N.V."/>
            <person name="Dedysh S.N."/>
        </authorList>
    </citation>
    <scope>NUCLEOTIDE SEQUENCE</scope>
    <source>
        <strain evidence="2">SP2T</strain>
    </source>
</reference>
<name>A0A8E6B9X1_9BACT</name>
<keyword evidence="1" id="KW-0812">Transmembrane</keyword>
<evidence type="ECO:0000256" key="1">
    <source>
        <dbReference type="SAM" id="Phobius"/>
    </source>
</evidence>
<feature type="transmembrane region" description="Helical" evidence="1">
    <location>
        <begin position="75"/>
        <end position="93"/>
    </location>
</feature>
<dbReference type="Pfam" id="PF09527">
    <property type="entry name" value="ATPase_gene1"/>
    <property type="match status" value="1"/>
</dbReference>